<gene>
    <name evidence="2" type="ORF">HFZ78_01255</name>
</gene>
<dbReference type="GO" id="GO:0097367">
    <property type="term" value="F:carbohydrate derivative binding"/>
    <property type="evidence" value="ECO:0007669"/>
    <property type="project" value="InterPro"/>
</dbReference>
<dbReference type="Pfam" id="PF13580">
    <property type="entry name" value="SIS_2"/>
    <property type="match status" value="1"/>
</dbReference>
<accession>A0A6H1NWG6</accession>
<dbReference type="Proteomes" id="UP000501868">
    <property type="component" value="Chromosome"/>
</dbReference>
<dbReference type="GO" id="GO:1901135">
    <property type="term" value="P:carbohydrate derivative metabolic process"/>
    <property type="evidence" value="ECO:0007669"/>
    <property type="project" value="InterPro"/>
</dbReference>
<protein>
    <submittedName>
        <fullName evidence="2">SIS domain-containing protein</fullName>
    </submittedName>
</protein>
<reference evidence="2 3" key="1">
    <citation type="submission" date="2020-04" db="EMBL/GenBank/DDBJ databases">
        <title>Genome-Wide Identification of 5-Methylcytosine Sites in Bacterial Genomes By High-Throughput Sequencing of MspJI Restriction Fragments.</title>
        <authorList>
            <person name="Wu V."/>
        </authorList>
    </citation>
    <scope>NUCLEOTIDE SEQUENCE [LARGE SCALE GENOMIC DNA]</scope>
    <source>
        <strain evidence="2 3">S2</strain>
    </source>
</reference>
<dbReference type="CDD" id="cd05013">
    <property type="entry name" value="SIS_RpiR"/>
    <property type="match status" value="1"/>
</dbReference>
<proteinExistence type="predicted"/>
<evidence type="ECO:0000259" key="1">
    <source>
        <dbReference type="PROSITE" id="PS51464"/>
    </source>
</evidence>
<dbReference type="NCBIfam" id="NF002805">
    <property type="entry name" value="PRK02947.1"/>
    <property type="match status" value="1"/>
</dbReference>
<dbReference type="PROSITE" id="PS51464">
    <property type="entry name" value="SIS"/>
    <property type="match status" value="1"/>
</dbReference>
<name>A0A6H1NWG6_PRIMG</name>
<feature type="domain" description="SIS" evidence="1">
    <location>
        <begin position="30"/>
        <end position="213"/>
    </location>
</feature>
<dbReference type="InterPro" id="IPR035472">
    <property type="entry name" value="RpiR-like_SIS"/>
</dbReference>
<dbReference type="EMBL" id="CP051128">
    <property type="protein sequence ID" value="QIZ05547.1"/>
    <property type="molecule type" value="Genomic_DNA"/>
</dbReference>
<dbReference type="InterPro" id="IPR046348">
    <property type="entry name" value="SIS_dom_sf"/>
</dbReference>
<dbReference type="PANTHER" id="PTHR30390:SF7">
    <property type="entry name" value="PHOSPHOHEPTOSE ISOMERASE"/>
    <property type="match status" value="1"/>
</dbReference>
<organism evidence="2 3">
    <name type="scientific">Priestia megaterium</name>
    <name type="common">Bacillus megaterium</name>
    <dbReference type="NCBI Taxonomy" id="1404"/>
    <lineage>
        <taxon>Bacteria</taxon>
        <taxon>Bacillati</taxon>
        <taxon>Bacillota</taxon>
        <taxon>Bacilli</taxon>
        <taxon>Bacillales</taxon>
        <taxon>Bacillaceae</taxon>
        <taxon>Priestia</taxon>
    </lineage>
</organism>
<dbReference type="InterPro" id="IPR050099">
    <property type="entry name" value="SIS_GmhA/DiaA_subfam"/>
</dbReference>
<dbReference type="InterPro" id="IPR001347">
    <property type="entry name" value="SIS_dom"/>
</dbReference>
<dbReference type="SUPFAM" id="SSF53697">
    <property type="entry name" value="SIS domain"/>
    <property type="match status" value="1"/>
</dbReference>
<dbReference type="Gene3D" id="3.40.50.10490">
    <property type="entry name" value="Glucose-6-phosphate isomerase like protein, domain 1"/>
    <property type="match status" value="1"/>
</dbReference>
<dbReference type="AlphaFoldDB" id="A0A6H1NWG6"/>
<dbReference type="PANTHER" id="PTHR30390">
    <property type="entry name" value="SEDOHEPTULOSE 7-PHOSPHATE ISOMERASE / DNAA INITIATOR-ASSOCIATING FACTOR FOR REPLICATION INITIATION"/>
    <property type="match status" value="1"/>
</dbReference>
<evidence type="ECO:0000313" key="2">
    <source>
        <dbReference type="EMBL" id="QIZ05547.1"/>
    </source>
</evidence>
<reference evidence="2 3" key="2">
    <citation type="submission" date="2020-04" db="EMBL/GenBank/DDBJ databases">
        <authorList>
            <person name="Fomenkov A."/>
            <person name="Anton B.P."/>
            <person name="Roberts R.J."/>
        </authorList>
    </citation>
    <scope>NUCLEOTIDE SEQUENCE [LARGE SCALE GENOMIC DNA]</scope>
    <source>
        <strain evidence="2 3">S2</strain>
    </source>
</reference>
<evidence type="ECO:0000313" key="3">
    <source>
        <dbReference type="Proteomes" id="UP000501868"/>
    </source>
</evidence>
<sequence length="238" mass="26162">MESYYQYVTANLEKLYRTQIEKMDEAATCIFEALQNGGRFLVTGSGHSHMFAEEFYVRAGGFAQVSPILPNEFLLHDHPLKSTVIERIEAYAKVIFDIYKINSKDVLVIASNSGRNGMTVELAKMAQECGTKVIAFTNPNHPAGSKSRHNSGKYLCDFSHVVIDSCTGPGDAAFYVEEANTGMGATSTMAGAFVAQTISILLAKKYHQAGLKPPVFKSSNVDGGDEWNKELFAKYYSV</sequence>